<name>A0A5Q0LRA5_9ACTN</name>
<feature type="active site" description="Proton acceptor" evidence="5">
    <location>
        <position position="444"/>
    </location>
</feature>
<evidence type="ECO:0000313" key="11">
    <source>
        <dbReference type="Proteomes" id="UP000326179"/>
    </source>
</evidence>
<feature type="binding site" evidence="6">
    <location>
        <begin position="183"/>
        <end position="190"/>
    </location>
    <ligand>
        <name>NAD(+)</name>
        <dbReference type="ChEBI" id="CHEBI:57540"/>
    </ligand>
</feature>
<evidence type="ECO:0000259" key="8">
    <source>
        <dbReference type="Pfam" id="PF02852"/>
    </source>
</evidence>
<dbReference type="InterPro" id="IPR001100">
    <property type="entry name" value="Pyr_nuc-diS_OxRdtase"/>
</dbReference>
<dbReference type="GO" id="GO:0003955">
    <property type="term" value="F:NAD(P)H dehydrogenase (quinone) activity"/>
    <property type="evidence" value="ECO:0007669"/>
    <property type="project" value="TreeGrafter"/>
</dbReference>
<dbReference type="InterPro" id="IPR036188">
    <property type="entry name" value="FAD/NAD-bd_sf"/>
</dbReference>
<dbReference type="GO" id="GO:0050660">
    <property type="term" value="F:flavin adenine dinucleotide binding"/>
    <property type="evidence" value="ECO:0007669"/>
    <property type="project" value="TreeGrafter"/>
</dbReference>
<dbReference type="Proteomes" id="UP000326179">
    <property type="component" value="Chromosome"/>
</dbReference>
<keyword evidence="6" id="KW-0520">NAD</keyword>
<evidence type="ECO:0000256" key="4">
    <source>
        <dbReference type="ARBA" id="ARBA00023002"/>
    </source>
</evidence>
<dbReference type="InterPro" id="IPR023753">
    <property type="entry name" value="FAD/NAD-binding_dom"/>
</dbReference>
<dbReference type="PANTHER" id="PTHR43014">
    <property type="entry name" value="MERCURIC REDUCTASE"/>
    <property type="match status" value="1"/>
</dbReference>
<gene>
    <name evidence="10" type="ORF">GFH48_34745</name>
</gene>
<evidence type="ECO:0000256" key="2">
    <source>
        <dbReference type="ARBA" id="ARBA00022630"/>
    </source>
</evidence>
<keyword evidence="4" id="KW-0560">Oxidoreductase</keyword>
<feature type="disulfide bond" description="Redox-active" evidence="7">
    <location>
        <begin position="45"/>
        <end position="50"/>
    </location>
</feature>
<comment type="cofactor">
    <cofactor evidence="6">
        <name>FAD</name>
        <dbReference type="ChEBI" id="CHEBI:57692"/>
    </cofactor>
    <text evidence="6">Binds 1 FAD per subunit.</text>
</comment>
<organism evidence="10 11">
    <name type="scientific">Streptomyces fagopyri</name>
    <dbReference type="NCBI Taxonomy" id="2662397"/>
    <lineage>
        <taxon>Bacteria</taxon>
        <taxon>Bacillati</taxon>
        <taxon>Actinomycetota</taxon>
        <taxon>Actinomycetes</taxon>
        <taxon>Kitasatosporales</taxon>
        <taxon>Streptomycetaceae</taxon>
        <taxon>Streptomyces</taxon>
    </lineage>
</organism>
<proteinExistence type="inferred from homology"/>
<dbReference type="KEGG" id="sfy:GFH48_34745"/>
<keyword evidence="2" id="KW-0285">Flavoprotein</keyword>
<dbReference type="Gene3D" id="3.50.50.60">
    <property type="entry name" value="FAD/NAD(P)-binding domain"/>
    <property type="match status" value="2"/>
</dbReference>
<dbReference type="Gene3D" id="3.30.390.30">
    <property type="match status" value="1"/>
</dbReference>
<sequence>MDMDMETVDLLVFGGGKGGKTLATDMARGGQRVVMVERGMIGGGCINVACIPTKTLVTSARLLERISRAEEMGVRGTKAAVDLGLLRAHKEGVVAGMVDLNHQQFLSSGMDFVLGVAEFVAERTVRIKLNDGGTRIVRGDDVVINTGTVPRVPAIPGLAEAEPLTSETLLHLDRIPEHLVVMGGGYVGLEFAQMFAVFGSRVSVVHRGERLLPHEDPDIAQAVTEVLRDSGVEFHPGADVREVTRGPNGDVTVHGADGTRVTGTDILAAVGREPVTRDLGLETAGVETDARGFVKVDDRLRTSADHTWAVGDVAGSPQYTHVSLDDYRVVKANLTGGDRRTTGRLIPWSMFITPELARVGMTETQARAAGHDVRVARMPVKAVPRARTLRETRGLWKAVVERGSDRILGAALFGAEASEVLAVVQTAMLTGVPYTLLRDAIIAHPTMAEGLNNLFNSWSE</sequence>
<dbReference type="Pfam" id="PF07992">
    <property type="entry name" value="Pyr_redox_2"/>
    <property type="match status" value="1"/>
</dbReference>
<dbReference type="InterPro" id="IPR004099">
    <property type="entry name" value="Pyr_nucl-diS_OxRdtase_dimer"/>
</dbReference>
<comment type="similarity">
    <text evidence="1">Belongs to the class-I pyridine nucleotide-disulfide oxidoreductase family.</text>
</comment>
<dbReference type="InterPro" id="IPR016156">
    <property type="entry name" value="FAD/NAD-linked_Rdtase_dimer_sf"/>
</dbReference>
<keyword evidence="3 6" id="KW-0274">FAD</keyword>
<reference evidence="10 11" key="1">
    <citation type="submission" date="2019-10" db="EMBL/GenBank/DDBJ databases">
        <title>A novel species.</title>
        <authorList>
            <person name="Gao J."/>
        </authorList>
    </citation>
    <scope>NUCLEOTIDE SEQUENCE [LARGE SCALE GENOMIC DNA]</scope>
    <source>
        <strain evidence="10 11">QMT-28</strain>
    </source>
</reference>
<dbReference type="PRINTS" id="PR00411">
    <property type="entry name" value="PNDRDTASEI"/>
</dbReference>
<dbReference type="PIRSF" id="PIRSF000350">
    <property type="entry name" value="Mercury_reductase_MerA"/>
    <property type="match status" value="1"/>
</dbReference>
<dbReference type="AlphaFoldDB" id="A0A5Q0LRA5"/>
<feature type="binding site" evidence="6">
    <location>
        <position position="312"/>
    </location>
    <ligand>
        <name>FAD</name>
        <dbReference type="ChEBI" id="CHEBI:57692"/>
    </ligand>
</feature>
<protein>
    <submittedName>
        <fullName evidence="10">Mercuric reductase</fullName>
    </submittedName>
</protein>
<dbReference type="PRINTS" id="PR00368">
    <property type="entry name" value="FADPNR"/>
</dbReference>
<evidence type="ECO:0000256" key="3">
    <source>
        <dbReference type="ARBA" id="ARBA00022827"/>
    </source>
</evidence>
<dbReference type="FunFam" id="3.30.390.30:FF:000001">
    <property type="entry name" value="Dihydrolipoyl dehydrogenase"/>
    <property type="match status" value="1"/>
</dbReference>
<dbReference type="SUPFAM" id="SSF51905">
    <property type="entry name" value="FAD/NAD(P)-binding domain"/>
    <property type="match status" value="1"/>
</dbReference>
<feature type="binding site" evidence="6">
    <location>
        <position position="54"/>
    </location>
    <ligand>
        <name>FAD</name>
        <dbReference type="ChEBI" id="CHEBI:57692"/>
    </ligand>
</feature>
<feature type="domain" description="Pyridine nucleotide-disulphide oxidoreductase dimerisation" evidence="8">
    <location>
        <begin position="346"/>
        <end position="452"/>
    </location>
</feature>
<feature type="binding site" evidence="6">
    <location>
        <position position="271"/>
    </location>
    <ligand>
        <name>NAD(+)</name>
        <dbReference type="ChEBI" id="CHEBI:57540"/>
    </ligand>
</feature>
<evidence type="ECO:0000256" key="1">
    <source>
        <dbReference type="ARBA" id="ARBA00007532"/>
    </source>
</evidence>
<dbReference type="PANTHER" id="PTHR43014:SF2">
    <property type="entry name" value="MERCURIC REDUCTASE"/>
    <property type="match status" value="1"/>
</dbReference>
<evidence type="ECO:0000256" key="7">
    <source>
        <dbReference type="PIRSR" id="PIRSR000350-4"/>
    </source>
</evidence>
<dbReference type="Pfam" id="PF02852">
    <property type="entry name" value="Pyr_redox_dim"/>
    <property type="match status" value="1"/>
</dbReference>
<evidence type="ECO:0000256" key="6">
    <source>
        <dbReference type="PIRSR" id="PIRSR000350-3"/>
    </source>
</evidence>
<evidence type="ECO:0000259" key="9">
    <source>
        <dbReference type="Pfam" id="PF07992"/>
    </source>
</evidence>
<keyword evidence="11" id="KW-1185">Reference proteome</keyword>
<dbReference type="EMBL" id="CP045643">
    <property type="protein sequence ID" value="QFZ79089.1"/>
    <property type="molecule type" value="Genomic_DNA"/>
</dbReference>
<accession>A0A5Q0LRA5</accession>
<evidence type="ECO:0000256" key="5">
    <source>
        <dbReference type="PIRSR" id="PIRSR000350-2"/>
    </source>
</evidence>
<evidence type="ECO:0000313" key="10">
    <source>
        <dbReference type="EMBL" id="QFZ79089.1"/>
    </source>
</evidence>
<feature type="domain" description="FAD/NAD(P)-binding" evidence="9">
    <location>
        <begin position="9"/>
        <end position="324"/>
    </location>
</feature>
<dbReference type="SUPFAM" id="SSF55424">
    <property type="entry name" value="FAD/NAD-linked reductases, dimerisation (C-terminal) domain"/>
    <property type="match status" value="1"/>
</dbReference>
<keyword evidence="6" id="KW-0547">Nucleotide-binding</keyword>